<feature type="binding site" evidence="1">
    <location>
        <begin position="10"/>
        <end position="11"/>
    </location>
    <ligand>
        <name>substrate</name>
    </ligand>
</feature>
<dbReference type="InterPro" id="IPR033134">
    <property type="entry name" value="Asp/Glu_racemase_AS_2"/>
</dbReference>
<comment type="pathway">
    <text evidence="1">Cell wall biogenesis; peptidoglycan biosynthesis.</text>
</comment>
<reference evidence="3 4" key="1">
    <citation type="submission" date="2021-06" db="EMBL/GenBank/DDBJ databases">
        <authorList>
            <person name="Sun Q."/>
            <person name="Li D."/>
        </authorList>
    </citation>
    <scope>NUCLEOTIDE SEQUENCE [LARGE SCALE GENOMIC DNA]</scope>
    <source>
        <strain evidence="3 4">MSJ-1</strain>
    </source>
</reference>
<dbReference type="EC" id="5.1.1.3" evidence="1 2"/>
<dbReference type="Proteomes" id="UP000783742">
    <property type="component" value="Unassembled WGS sequence"/>
</dbReference>
<comment type="similarity">
    <text evidence="1">Belongs to the aspartate/glutamate racemases family.</text>
</comment>
<keyword evidence="4" id="KW-1185">Reference proteome</keyword>
<evidence type="ECO:0000256" key="2">
    <source>
        <dbReference type="NCBIfam" id="TIGR00067"/>
    </source>
</evidence>
<dbReference type="GO" id="GO:0008881">
    <property type="term" value="F:glutamate racemase activity"/>
    <property type="evidence" value="ECO:0007669"/>
    <property type="project" value="UniProtKB-EC"/>
</dbReference>
<comment type="caution">
    <text evidence="3">The sequence shown here is derived from an EMBL/GenBank/DDBJ whole genome shotgun (WGS) entry which is preliminary data.</text>
</comment>
<keyword evidence="1" id="KW-0573">Peptidoglycan synthesis</keyword>
<sequence length="277" mass="31626">MKKNLIGFYDSGVGGLSVLKVALNKIKNKNFAFFADTARMPYGAKTPSEIRQFSIEAMGFLKDLNVELSIIACNTATSYGLSATRKIYDYPILGVVDPGAENAIERTKNKKIGLVATKATVKSGFYEKKIKKLDPEITLKSVYCPDLTIAVEQGRFKREYIDPIVKKYLDEFEDFDYDTLILGCTHYPIVEFSFKRVLKEMGREVLFVDPAYKTVLDAMDELKIPFDNEEIPNRTIDFYITGDIDLFKFTMKKIVDLSDFTLKFHQVSNENLIKYIK</sequence>
<keyword evidence="1 3" id="KW-0413">Isomerase</keyword>
<name>A0ABS6FGD4_9FIRM</name>
<dbReference type="PROSITE" id="PS00923">
    <property type="entry name" value="ASP_GLU_RACEMASE_1"/>
    <property type="match status" value="1"/>
</dbReference>
<keyword evidence="1" id="KW-0961">Cell wall biogenesis/degradation</keyword>
<dbReference type="InterPro" id="IPR018187">
    <property type="entry name" value="Asp/Glu_racemase_AS_1"/>
</dbReference>
<dbReference type="InterPro" id="IPR004391">
    <property type="entry name" value="Glu_race"/>
</dbReference>
<comment type="function">
    <text evidence="1">Provides the (R)-glutamate required for cell wall biosynthesis.</text>
</comment>
<accession>A0ABS6FGD4</accession>
<dbReference type="PANTHER" id="PTHR21198:SF3">
    <property type="entry name" value="GLUTAMATE RACEMASE"/>
    <property type="match status" value="1"/>
</dbReference>
<protein>
    <recommendedName>
        <fullName evidence="1 2">Glutamate racemase</fullName>
        <ecNumber evidence="1 2">5.1.1.3</ecNumber>
    </recommendedName>
</protein>
<feature type="binding site" evidence="1">
    <location>
        <begin position="185"/>
        <end position="186"/>
    </location>
    <ligand>
        <name>substrate</name>
    </ligand>
</feature>
<dbReference type="RefSeq" id="WP_216549075.1">
    <property type="nucleotide sequence ID" value="NZ_JAHLQO010000003.1"/>
</dbReference>
<dbReference type="Pfam" id="PF01177">
    <property type="entry name" value="Asp_Glu_race"/>
    <property type="match status" value="1"/>
</dbReference>
<feature type="binding site" evidence="1">
    <location>
        <begin position="42"/>
        <end position="43"/>
    </location>
    <ligand>
        <name>substrate</name>
    </ligand>
</feature>
<dbReference type="EMBL" id="JAHLQO010000003">
    <property type="protein sequence ID" value="MBU5669232.1"/>
    <property type="molecule type" value="Genomic_DNA"/>
</dbReference>
<keyword evidence="1" id="KW-0133">Cell shape</keyword>
<organism evidence="3 4">
    <name type="scientific">Peptoniphilus ovalis</name>
    <dbReference type="NCBI Taxonomy" id="2841503"/>
    <lineage>
        <taxon>Bacteria</taxon>
        <taxon>Bacillati</taxon>
        <taxon>Bacillota</taxon>
        <taxon>Tissierellia</taxon>
        <taxon>Tissierellales</taxon>
        <taxon>Peptoniphilaceae</taxon>
        <taxon>Peptoniphilus</taxon>
    </lineage>
</organism>
<feature type="active site" description="Proton donor/acceptor" evidence="1">
    <location>
        <position position="184"/>
    </location>
</feature>
<feature type="active site" description="Proton donor/acceptor" evidence="1">
    <location>
        <position position="73"/>
    </location>
</feature>
<comment type="catalytic activity">
    <reaction evidence="1">
        <text>L-glutamate = D-glutamate</text>
        <dbReference type="Rhea" id="RHEA:12813"/>
        <dbReference type="ChEBI" id="CHEBI:29985"/>
        <dbReference type="ChEBI" id="CHEBI:29986"/>
        <dbReference type="EC" id="5.1.1.3"/>
    </reaction>
</comment>
<dbReference type="InterPro" id="IPR015942">
    <property type="entry name" value="Asp/Glu/hydantoin_racemase"/>
</dbReference>
<gene>
    <name evidence="1 3" type="primary">murI</name>
    <name evidence="3" type="ORF">KQI68_05175</name>
</gene>
<proteinExistence type="inferred from homology"/>
<evidence type="ECO:0000256" key="1">
    <source>
        <dbReference type="HAMAP-Rule" id="MF_00258"/>
    </source>
</evidence>
<dbReference type="NCBIfam" id="TIGR00067">
    <property type="entry name" value="glut_race"/>
    <property type="match status" value="1"/>
</dbReference>
<dbReference type="HAMAP" id="MF_00258">
    <property type="entry name" value="Glu_racemase"/>
    <property type="match status" value="1"/>
</dbReference>
<evidence type="ECO:0000313" key="3">
    <source>
        <dbReference type="EMBL" id="MBU5669232.1"/>
    </source>
</evidence>
<dbReference type="PROSITE" id="PS00924">
    <property type="entry name" value="ASP_GLU_RACEMASE_2"/>
    <property type="match status" value="1"/>
</dbReference>
<evidence type="ECO:0000313" key="4">
    <source>
        <dbReference type="Proteomes" id="UP000783742"/>
    </source>
</evidence>
<feature type="binding site" evidence="1">
    <location>
        <begin position="74"/>
        <end position="75"/>
    </location>
    <ligand>
        <name>substrate</name>
    </ligand>
</feature>
<dbReference type="PANTHER" id="PTHR21198">
    <property type="entry name" value="GLUTAMATE RACEMASE"/>
    <property type="match status" value="1"/>
</dbReference>